<sequence length="294" mass="32850">MNTEWLRCFVVLAKTLNFRRAAEQLHMAQPSLSRAIAQLETELGVQLVKRTTRQVQLTTAGQVFLTEAQAILLRTEQAIRAVRQTAIQASGRLGVGFTEMALQTIVPKVLSVFRDRFPQIELDIFEACTENQVEALQLAKIDVGFLHPPLRTSFLTVLPIDREPLMFALPVGHPLSLQEAIAWSELANETLILHQRQDGPVLYDYIIHCCERAGFTPKIAHRATGQTFIGLVTAQLGISLLAPSMQQVKNPGVVFVAIADDAPTLEYAFVWRREDASPIVEAFRQVVEEVAVEW</sequence>
<dbReference type="Proteomes" id="UP000031532">
    <property type="component" value="Unassembled WGS sequence"/>
</dbReference>
<dbReference type="InterPro" id="IPR005119">
    <property type="entry name" value="LysR_subst-bd"/>
</dbReference>
<keyword evidence="2" id="KW-0805">Transcription regulation</keyword>
<evidence type="ECO:0000256" key="1">
    <source>
        <dbReference type="ARBA" id="ARBA00009437"/>
    </source>
</evidence>
<comment type="caution">
    <text evidence="6">The sequence shown here is derived from an EMBL/GenBank/DDBJ whole genome shotgun (WGS) entry which is preliminary data.</text>
</comment>
<dbReference type="SUPFAM" id="SSF53850">
    <property type="entry name" value="Periplasmic binding protein-like II"/>
    <property type="match status" value="1"/>
</dbReference>
<evidence type="ECO:0000313" key="6">
    <source>
        <dbReference type="EMBL" id="NHC35802.1"/>
    </source>
</evidence>
<dbReference type="OrthoDB" id="9803714at2"/>
<evidence type="ECO:0000256" key="4">
    <source>
        <dbReference type="ARBA" id="ARBA00023163"/>
    </source>
</evidence>
<proteinExistence type="inferred from homology"/>
<dbReference type="InterPro" id="IPR036388">
    <property type="entry name" value="WH-like_DNA-bd_sf"/>
</dbReference>
<evidence type="ECO:0000256" key="3">
    <source>
        <dbReference type="ARBA" id="ARBA00023125"/>
    </source>
</evidence>
<dbReference type="Gene3D" id="1.10.10.10">
    <property type="entry name" value="Winged helix-like DNA-binding domain superfamily/Winged helix DNA-binding domain"/>
    <property type="match status" value="1"/>
</dbReference>
<dbReference type="PRINTS" id="PR00039">
    <property type="entry name" value="HTHLYSR"/>
</dbReference>
<keyword evidence="7" id="KW-1185">Reference proteome</keyword>
<dbReference type="Pfam" id="PF03466">
    <property type="entry name" value="LysR_substrate"/>
    <property type="match status" value="1"/>
</dbReference>
<accession>A0A9X5E861</accession>
<dbReference type="FunFam" id="1.10.10.10:FF:000001">
    <property type="entry name" value="LysR family transcriptional regulator"/>
    <property type="match status" value="1"/>
</dbReference>
<dbReference type="GO" id="GO:0003700">
    <property type="term" value="F:DNA-binding transcription factor activity"/>
    <property type="evidence" value="ECO:0007669"/>
    <property type="project" value="InterPro"/>
</dbReference>
<organism evidence="6 7">
    <name type="scientific">Scytonema millei VB511283</name>
    <dbReference type="NCBI Taxonomy" id="1245923"/>
    <lineage>
        <taxon>Bacteria</taxon>
        <taxon>Bacillati</taxon>
        <taxon>Cyanobacteriota</taxon>
        <taxon>Cyanophyceae</taxon>
        <taxon>Nostocales</taxon>
        <taxon>Scytonemataceae</taxon>
        <taxon>Scytonema</taxon>
    </lineage>
</organism>
<protein>
    <submittedName>
        <fullName evidence="6">LysR family transcriptional regulator</fullName>
    </submittedName>
</protein>
<dbReference type="Gene3D" id="3.40.190.10">
    <property type="entry name" value="Periplasmic binding protein-like II"/>
    <property type="match status" value="2"/>
</dbReference>
<evidence type="ECO:0000256" key="2">
    <source>
        <dbReference type="ARBA" id="ARBA00023015"/>
    </source>
</evidence>
<keyword evidence="4" id="KW-0804">Transcription</keyword>
<dbReference type="GO" id="GO:0032993">
    <property type="term" value="C:protein-DNA complex"/>
    <property type="evidence" value="ECO:0007669"/>
    <property type="project" value="TreeGrafter"/>
</dbReference>
<dbReference type="InterPro" id="IPR000847">
    <property type="entry name" value="LysR_HTH_N"/>
</dbReference>
<comment type="similarity">
    <text evidence="1">Belongs to the LysR transcriptional regulatory family.</text>
</comment>
<dbReference type="PANTHER" id="PTHR30346:SF0">
    <property type="entry name" value="HCA OPERON TRANSCRIPTIONAL ACTIVATOR HCAR"/>
    <property type="match status" value="1"/>
</dbReference>
<dbReference type="RefSeq" id="WP_039713265.1">
    <property type="nucleotide sequence ID" value="NZ_JTJC03000003.1"/>
</dbReference>
<feature type="domain" description="HTH lysR-type" evidence="5">
    <location>
        <begin position="1"/>
        <end position="58"/>
    </location>
</feature>
<gene>
    <name evidence="6" type="ORF">QH73_0014265</name>
</gene>
<evidence type="ECO:0000313" key="7">
    <source>
        <dbReference type="Proteomes" id="UP000031532"/>
    </source>
</evidence>
<keyword evidence="3" id="KW-0238">DNA-binding</keyword>
<dbReference type="PANTHER" id="PTHR30346">
    <property type="entry name" value="TRANSCRIPTIONAL DUAL REGULATOR HCAR-RELATED"/>
    <property type="match status" value="1"/>
</dbReference>
<dbReference type="InterPro" id="IPR036390">
    <property type="entry name" value="WH_DNA-bd_sf"/>
</dbReference>
<dbReference type="PROSITE" id="PS50931">
    <property type="entry name" value="HTH_LYSR"/>
    <property type="match status" value="1"/>
</dbReference>
<name>A0A9X5E861_9CYAN</name>
<evidence type="ECO:0000259" key="5">
    <source>
        <dbReference type="PROSITE" id="PS50931"/>
    </source>
</evidence>
<dbReference type="GO" id="GO:0003677">
    <property type="term" value="F:DNA binding"/>
    <property type="evidence" value="ECO:0007669"/>
    <property type="project" value="UniProtKB-KW"/>
</dbReference>
<dbReference type="CDD" id="cd08414">
    <property type="entry name" value="PBP2_LTTR_aromatics_like"/>
    <property type="match status" value="1"/>
</dbReference>
<dbReference type="AlphaFoldDB" id="A0A9X5E861"/>
<reference evidence="6 7" key="1">
    <citation type="journal article" date="2015" name="Genome Announc.">
        <title>Draft Genome Sequence of the Terrestrial Cyanobacterium Scytonema millei VB511283, Isolated from Eastern India.</title>
        <authorList>
            <person name="Sen D."/>
            <person name="Chandrababunaidu M.M."/>
            <person name="Singh D."/>
            <person name="Sanghi N."/>
            <person name="Ghorai A."/>
            <person name="Mishra G.P."/>
            <person name="Madduluri M."/>
            <person name="Adhikary S.P."/>
            <person name="Tripathy S."/>
        </authorList>
    </citation>
    <scope>NUCLEOTIDE SEQUENCE [LARGE SCALE GENOMIC DNA]</scope>
    <source>
        <strain evidence="6 7">VB511283</strain>
    </source>
</reference>
<dbReference type="SUPFAM" id="SSF46785">
    <property type="entry name" value="Winged helix' DNA-binding domain"/>
    <property type="match status" value="1"/>
</dbReference>
<dbReference type="Pfam" id="PF00126">
    <property type="entry name" value="HTH_1"/>
    <property type="match status" value="1"/>
</dbReference>
<dbReference type="EMBL" id="JTJC03000003">
    <property type="protein sequence ID" value="NHC35802.1"/>
    <property type="molecule type" value="Genomic_DNA"/>
</dbReference>